<gene>
    <name evidence="1" type="ORF">M9Y10_004345</name>
</gene>
<evidence type="ECO:0000313" key="1">
    <source>
        <dbReference type="EMBL" id="KAK8881601.1"/>
    </source>
</evidence>
<name>A0ABR2JT46_9EUKA</name>
<comment type="caution">
    <text evidence="1">The sequence shown here is derived from an EMBL/GenBank/DDBJ whole genome shotgun (WGS) entry which is preliminary data.</text>
</comment>
<accession>A0ABR2JT46</accession>
<dbReference type="EMBL" id="JAPFFF010000010">
    <property type="protein sequence ID" value="KAK8881601.1"/>
    <property type="molecule type" value="Genomic_DNA"/>
</dbReference>
<sequence length="196" mass="23287">MDQKDVIAFPFNINSWLHVTSDLREIYQDLSRCLKNQTDFKNFLKLVARNYSEDKKDGETDEDYNKRMKQKRAEMIHTINKYPAEELIMKYELGFWFDQSTDNSIYYGSENKDIQMDGYYENESFKEIIYSSRNNNALDPFFIDFMLDPIKESIVSKKYDTSLYDFNLIDPTETLPPSLGYPKFVKFVSSKNAKMH</sequence>
<evidence type="ECO:0000313" key="2">
    <source>
        <dbReference type="Proteomes" id="UP001470230"/>
    </source>
</evidence>
<reference evidence="1 2" key="1">
    <citation type="submission" date="2024-04" db="EMBL/GenBank/DDBJ databases">
        <title>Tritrichomonas musculus Genome.</title>
        <authorList>
            <person name="Alves-Ferreira E."/>
            <person name="Grigg M."/>
            <person name="Lorenzi H."/>
            <person name="Galac M."/>
        </authorList>
    </citation>
    <scope>NUCLEOTIDE SEQUENCE [LARGE SCALE GENOMIC DNA]</scope>
    <source>
        <strain evidence="1 2">EAF2021</strain>
    </source>
</reference>
<protein>
    <submittedName>
        <fullName evidence="1">Uncharacterized protein</fullName>
    </submittedName>
</protein>
<keyword evidence="2" id="KW-1185">Reference proteome</keyword>
<dbReference type="Proteomes" id="UP001470230">
    <property type="component" value="Unassembled WGS sequence"/>
</dbReference>
<proteinExistence type="predicted"/>
<organism evidence="1 2">
    <name type="scientific">Tritrichomonas musculus</name>
    <dbReference type="NCBI Taxonomy" id="1915356"/>
    <lineage>
        <taxon>Eukaryota</taxon>
        <taxon>Metamonada</taxon>
        <taxon>Parabasalia</taxon>
        <taxon>Tritrichomonadida</taxon>
        <taxon>Tritrichomonadidae</taxon>
        <taxon>Tritrichomonas</taxon>
    </lineage>
</organism>